<accession>A0A0G4PK09</accession>
<evidence type="ECO:0000313" key="2">
    <source>
        <dbReference type="Proteomes" id="UP000053732"/>
    </source>
</evidence>
<organism evidence="1 2">
    <name type="scientific">Penicillium camemberti (strain FM 013)</name>
    <dbReference type="NCBI Taxonomy" id="1429867"/>
    <lineage>
        <taxon>Eukaryota</taxon>
        <taxon>Fungi</taxon>
        <taxon>Dikarya</taxon>
        <taxon>Ascomycota</taxon>
        <taxon>Pezizomycotina</taxon>
        <taxon>Eurotiomycetes</taxon>
        <taxon>Eurotiomycetidae</taxon>
        <taxon>Eurotiales</taxon>
        <taxon>Aspergillaceae</taxon>
        <taxon>Penicillium</taxon>
    </lineage>
</organism>
<dbReference type="EMBL" id="HG793152">
    <property type="protein sequence ID" value="CRL26694.1"/>
    <property type="molecule type" value="Genomic_DNA"/>
</dbReference>
<dbReference type="AlphaFoldDB" id="A0A0G4PK09"/>
<sequence>MTCQLAGSYLSVFIIPTGDQWSQLVREATFSSQYVQKILDIGLDGVMGNMSASMTRLALTKSNDTVIGTIH</sequence>
<dbReference type="Proteomes" id="UP000053732">
    <property type="component" value="Unassembled WGS sequence"/>
</dbReference>
<evidence type="ECO:0000313" key="1">
    <source>
        <dbReference type="EMBL" id="CRL26694.1"/>
    </source>
</evidence>
<name>A0A0G4PK09_PENC3</name>
<proteinExistence type="predicted"/>
<gene>
    <name evidence="1" type="ORF">PCAMFM013_S019g000111</name>
</gene>
<reference evidence="1 2" key="1">
    <citation type="journal article" date="2014" name="Nat. Commun.">
        <title>Multiple recent horizontal transfers of a large genomic region in cheese making fungi.</title>
        <authorList>
            <person name="Cheeseman K."/>
            <person name="Ropars J."/>
            <person name="Renault P."/>
            <person name="Dupont J."/>
            <person name="Gouzy J."/>
            <person name="Branca A."/>
            <person name="Abraham A.L."/>
            <person name="Ceppi M."/>
            <person name="Conseiller E."/>
            <person name="Debuchy R."/>
            <person name="Malagnac F."/>
            <person name="Goarin A."/>
            <person name="Silar P."/>
            <person name="Lacoste S."/>
            <person name="Sallet E."/>
            <person name="Bensimon A."/>
            <person name="Giraud T."/>
            <person name="Brygoo Y."/>
        </authorList>
    </citation>
    <scope>NUCLEOTIDE SEQUENCE [LARGE SCALE GENOMIC DNA]</scope>
    <source>
        <strain evidence="2">FM 013</strain>
    </source>
</reference>
<protein>
    <submittedName>
        <fullName evidence="1">Str. FM013</fullName>
    </submittedName>
</protein>
<keyword evidence="2" id="KW-1185">Reference proteome</keyword>